<dbReference type="InterPro" id="IPR036869">
    <property type="entry name" value="J_dom_sf"/>
</dbReference>
<dbReference type="Pfam" id="PF00226">
    <property type="entry name" value="DnaJ"/>
    <property type="match status" value="1"/>
</dbReference>
<dbReference type="Gene3D" id="1.25.40.10">
    <property type="entry name" value="Tetratricopeptide repeat domain"/>
    <property type="match status" value="1"/>
</dbReference>
<evidence type="ECO:0000313" key="2">
    <source>
        <dbReference type="EMBL" id="SLM19542.1"/>
    </source>
</evidence>
<dbReference type="CDD" id="cd06257">
    <property type="entry name" value="DnaJ"/>
    <property type="match status" value="1"/>
</dbReference>
<dbReference type="SUPFAM" id="SSF48452">
    <property type="entry name" value="TPR-like"/>
    <property type="match status" value="1"/>
</dbReference>
<dbReference type="Gene3D" id="1.10.287.110">
    <property type="entry name" value="DnaJ domain"/>
    <property type="match status" value="1"/>
</dbReference>
<name>A0A3P3XTC0_9SPIR</name>
<dbReference type="InterPro" id="IPR011990">
    <property type="entry name" value="TPR-like_helical_dom_sf"/>
</dbReference>
<accession>A0A3P3XTC0</accession>
<gene>
    <name evidence="2" type="ORF">SPIRO4BDMA_51057</name>
</gene>
<dbReference type="SMART" id="SM00271">
    <property type="entry name" value="DnaJ"/>
    <property type="match status" value="1"/>
</dbReference>
<proteinExistence type="predicted"/>
<dbReference type="SUPFAM" id="SSF46565">
    <property type="entry name" value="Chaperone J-domain"/>
    <property type="match status" value="1"/>
</dbReference>
<dbReference type="PRINTS" id="PR00625">
    <property type="entry name" value="JDOMAIN"/>
</dbReference>
<dbReference type="PANTHER" id="PTHR44825:SF1">
    <property type="entry name" value="DNAJ HOMOLOG SUBFAMILY C MEMBER 4"/>
    <property type="match status" value="1"/>
</dbReference>
<organism evidence="2">
    <name type="scientific">uncultured spirochete</name>
    <dbReference type="NCBI Taxonomy" id="156406"/>
    <lineage>
        <taxon>Bacteria</taxon>
        <taxon>Pseudomonadati</taxon>
        <taxon>Spirochaetota</taxon>
        <taxon>Spirochaetia</taxon>
        <taxon>Spirochaetales</taxon>
        <taxon>environmental samples</taxon>
    </lineage>
</organism>
<dbReference type="AlphaFoldDB" id="A0A3P3XTC0"/>
<reference evidence="2" key="1">
    <citation type="submission" date="2017-02" db="EMBL/GenBank/DDBJ databases">
        <authorList>
            <person name="Regsiter A."/>
            <person name="William W."/>
        </authorList>
    </citation>
    <scope>NUCLEOTIDE SEQUENCE</scope>
    <source>
        <strain evidence="2">BdmA 4</strain>
    </source>
</reference>
<dbReference type="EMBL" id="FWDO01000005">
    <property type="protein sequence ID" value="SLM19542.1"/>
    <property type="molecule type" value="Genomic_DNA"/>
</dbReference>
<sequence>MMKDYYEILGVHPDSSPQDIKSAFRKQAKRFHPDMHYSTENTEARESPATIRESAMRLVLEAYKILSDAEKRRAYDRELRRREKENKGFDYREFLKQRSDDPESQAKLIVYDLLHDLDEEALAIYERSKAFPDFRLERWLDRGEAMDSEYCIAEEYEKRGKYIKAYQIYKKIIKMELEKPWFRYYFDVVALKFRFLILQKLPGRIDEEDYLDRLDEAIKLEIAPRETAQYLRKKVEMLLHRGDAEAAFEVLQQISQIYPKLAGFAALRTKVEHARDQSVAENRVS</sequence>
<evidence type="ECO:0000259" key="1">
    <source>
        <dbReference type="PROSITE" id="PS50076"/>
    </source>
</evidence>
<dbReference type="InterPro" id="IPR052763">
    <property type="entry name" value="DnaJ_C4"/>
</dbReference>
<feature type="domain" description="J" evidence="1">
    <location>
        <begin position="4"/>
        <end position="79"/>
    </location>
</feature>
<dbReference type="InterPro" id="IPR001623">
    <property type="entry name" value="DnaJ_domain"/>
</dbReference>
<dbReference type="PROSITE" id="PS50076">
    <property type="entry name" value="DNAJ_2"/>
    <property type="match status" value="1"/>
</dbReference>
<protein>
    <submittedName>
        <fullName evidence="2">Putative DnaJ-class molecular chaperone with C-terminal Zn finger domain</fullName>
    </submittedName>
</protein>
<dbReference type="PANTHER" id="PTHR44825">
    <property type="match status" value="1"/>
</dbReference>